<accession>A0AAI8VIC7</accession>
<dbReference type="EMBL" id="CAUWAG010000007">
    <property type="protein sequence ID" value="CAJ2505479.1"/>
    <property type="molecule type" value="Genomic_DNA"/>
</dbReference>
<reference evidence="1" key="1">
    <citation type="submission" date="2023-10" db="EMBL/GenBank/DDBJ databases">
        <authorList>
            <person name="Hackl T."/>
        </authorList>
    </citation>
    <scope>NUCLEOTIDE SEQUENCE</scope>
</reference>
<comment type="caution">
    <text evidence="1">The sequence shown here is derived from an EMBL/GenBank/DDBJ whole genome shotgun (WGS) entry which is preliminary data.</text>
</comment>
<dbReference type="AlphaFoldDB" id="A0AAI8VIC7"/>
<organism evidence="1 2">
    <name type="scientific">Anthostomella pinea</name>
    <dbReference type="NCBI Taxonomy" id="933095"/>
    <lineage>
        <taxon>Eukaryota</taxon>
        <taxon>Fungi</taxon>
        <taxon>Dikarya</taxon>
        <taxon>Ascomycota</taxon>
        <taxon>Pezizomycotina</taxon>
        <taxon>Sordariomycetes</taxon>
        <taxon>Xylariomycetidae</taxon>
        <taxon>Xylariales</taxon>
        <taxon>Xylariaceae</taxon>
        <taxon>Anthostomella</taxon>
    </lineage>
</organism>
<proteinExistence type="predicted"/>
<gene>
    <name evidence="1" type="ORF">KHLLAP_LOCUS5947</name>
</gene>
<keyword evidence="2" id="KW-1185">Reference proteome</keyword>
<dbReference type="Proteomes" id="UP001295740">
    <property type="component" value="Unassembled WGS sequence"/>
</dbReference>
<sequence length="284" mass="32708">MSSFTRNLFLHDLLYLSYHGGLRWETKGYKEVDGRQNSMVHVHHYLLHPSKAEISQALAEVYEYAVENVELCEVMEPADFFAEAKACWECSQDIDNESFWRFTYKLFHARELYLTFVLDPHVEPKGHPLVQALDNFRDNQANIEQVEDIKSKNKEVEEKYFDPNLTHAHGEGDGDDKRVVTIVENETDNPGMDSYIGIVPARKQPEELFFFDLGPPRPPRYRDGYFEAKAAKDAKARAEEARKNVVVDQDAVLDDDDDDVMMDIDSDDEDDDMGGIIEGVQKLH</sequence>
<evidence type="ECO:0000313" key="2">
    <source>
        <dbReference type="Proteomes" id="UP001295740"/>
    </source>
</evidence>
<protein>
    <submittedName>
        <fullName evidence="1">Uu.00g128730.m01.CDS01</fullName>
    </submittedName>
</protein>
<evidence type="ECO:0000313" key="1">
    <source>
        <dbReference type="EMBL" id="CAJ2505479.1"/>
    </source>
</evidence>
<name>A0AAI8VIC7_9PEZI</name>